<comment type="caution">
    <text evidence="3">The sequence shown here is derived from an EMBL/GenBank/DDBJ whole genome shotgun (WGS) entry which is preliminary data.</text>
</comment>
<dbReference type="GO" id="GO:0016852">
    <property type="term" value="F:sirohydrochlorin cobaltochelatase activity"/>
    <property type="evidence" value="ECO:0007669"/>
    <property type="project" value="UniProtKB-EC"/>
</dbReference>
<dbReference type="AlphaFoldDB" id="A0A916J758"/>
<keyword evidence="2 3" id="KW-0456">Lyase</keyword>
<dbReference type="Gene3D" id="3.40.50.1400">
    <property type="match status" value="1"/>
</dbReference>
<dbReference type="EMBL" id="CAJQUM010000001">
    <property type="protein sequence ID" value="CAG4885260.1"/>
    <property type="molecule type" value="Genomic_DNA"/>
</dbReference>
<dbReference type="GO" id="GO:0046872">
    <property type="term" value="F:metal ion binding"/>
    <property type="evidence" value="ECO:0007669"/>
    <property type="project" value="UniProtKB-KW"/>
</dbReference>
<dbReference type="Pfam" id="PF01903">
    <property type="entry name" value="CbiX"/>
    <property type="match status" value="1"/>
</dbReference>
<dbReference type="RefSeq" id="WP_220637020.1">
    <property type="nucleotide sequence ID" value="NZ_CAJQUM010000001.1"/>
</dbReference>
<dbReference type="InterPro" id="IPR050963">
    <property type="entry name" value="Sirohydro_Cobaltochel/CbiX"/>
</dbReference>
<evidence type="ECO:0000256" key="1">
    <source>
        <dbReference type="ARBA" id="ARBA00022723"/>
    </source>
</evidence>
<dbReference type="CDD" id="cd03416">
    <property type="entry name" value="CbiX_SirB_N"/>
    <property type="match status" value="1"/>
</dbReference>
<dbReference type="PANTHER" id="PTHR33542">
    <property type="entry name" value="SIROHYDROCHLORIN FERROCHELATASE, CHLOROPLASTIC"/>
    <property type="match status" value="1"/>
</dbReference>
<protein>
    <submittedName>
        <fullName evidence="3">Sirohydrochlorin cobaltochelatase</fullName>
        <ecNumber evidence="3">4.99.1.3</ecNumber>
    </submittedName>
</protein>
<name>A0A916J758_9PROT</name>
<proteinExistence type="predicted"/>
<dbReference type="SUPFAM" id="SSF53800">
    <property type="entry name" value="Chelatase"/>
    <property type="match status" value="1"/>
</dbReference>
<evidence type="ECO:0000313" key="3">
    <source>
        <dbReference type="EMBL" id="CAG4885260.1"/>
    </source>
</evidence>
<dbReference type="InterPro" id="IPR002762">
    <property type="entry name" value="CbiX-like"/>
</dbReference>
<sequence>MNMKGIVLFGHGSRNSDWAQPFHAIREVIHSRSPGTPVALAFLESMRPTLDEAIDELVKHGATEIDIVPIFLATGGHIAKDLPQLVVSAMERHPGIAIAVAVPAGESSLVIDAMAAYALKPQFDNN</sequence>
<dbReference type="PANTHER" id="PTHR33542:SF3">
    <property type="entry name" value="SIROHYDROCHLORIN FERROCHELATASE, CHLOROPLASTIC"/>
    <property type="match status" value="1"/>
</dbReference>
<keyword evidence="1" id="KW-0479">Metal-binding</keyword>
<accession>A0A916J758</accession>
<reference evidence="3" key="1">
    <citation type="submission" date="2021-04" db="EMBL/GenBank/DDBJ databases">
        <authorList>
            <person name="Hornung B."/>
        </authorList>
    </citation>
    <scope>NUCLEOTIDE SEQUENCE</scope>
    <source>
        <strain evidence="3">G5G6</strain>
    </source>
</reference>
<gene>
    <name evidence="3" type="ORF">GTOL_13143</name>
</gene>
<keyword evidence="4" id="KW-1185">Reference proteome</keyword>
<evidence type="ECO:0000313" key="4">
    <source>
        <dbReference type="Proteomes" id="UP000742786"/>
    </source>
</evidence>
<dbReference type="Proteomes" id="UP000742786">
    <property type="component" value="Unassembled WGS sequence"/>
</dbReference>
<evidence type="ECO:0000256" key="2">
    <source>
        <dbReference type="ARBA" id="ARBA00023239"/>
    </source>
</evidence>
<dbReference type="EC" id="4.99.1.3" evidence="3"/>
<organism evidence="3 4">
    <name type="scientific">Georgfuchsia toluolica</name>
    <dbReference type="NCBI Taxonomy" id="424218"/>
    <lineage>
        <taxon>Bacteria</taxon>
        <taxon>Pseudomonadati</taxon>
        <taxon>Pseudomonadota</taxon>
        <taxon>Betaproteobacteria</taxon>
        <taxon>Nitrosomonadales</taxon>
        <taxon>Sterolibacteriaceae</taxon>
        <taxon>Georgfuchsia</taxon>
    </lineage>
</organism>